<gene>
    <name evidence="1" type="ORF">NYR02_01050</name>
</gene>
<reference evidence="1" key="1">
    <citation type="journal article" date="2022" name="Front. Microbiol.">
        <title>Genome-based taxonomic rearrangement of Oceanobacter-related bacteria including the description of Thalassolituus hydrocarbonoclasticus sp. nov. and Thalassolituus pacificus sp. nov. and emended description of the genus Thalassolituus.</title>
        <authorList>
            <person name="Dong C."/>
            <person name="Wei L."/>
            <person name="Wang J."/>
            <person name="Lai Q."/>
            <person name="Huang Z."/>
            <person name="Shao Z."/>
        </authorList>
    </citation>
    <scope>NUCLEOTIDE SEQUENCE</scope>
    <source>
        <strain evidence="1">59MF3M-4</strain>
    </source>
</reference>
<comment type="caution">
    <text evidence="1">The sequence shown here is derived from an EMBL/GenBank/DDBJ whole genome shotgun (WGS) entry which is preliminary data.</text>
</comment>
<dbReference type="Proteomes" id="UP001147830">
    <property type="component" value="Unassembled WGS sequence"/>
</dbReference>
<dbReference type="RefSeq" id="WP_260974543.1">
    <property type="nucleotide sequence ID" value="NZ_JAOANI010000002.1"/>
</dbReference>
<reference evidence="1" key="2">
    <citation type="submission" date="2022-08" db="EMBL/GenBank/DDBJ databases">
        <authorList>
            <person name="Dong C."/>
        </authorList>
    </citation>
    <scope>NUCLEOTIDE SEQUENCE</scope>
    <source>
        <strain evidence="1">59MF3M-4</strain>
    </source>
</reference>
<protein>
    <submittedName>
        <fullName evidence="1">Uncharacterized protein</fullName>
    </submittedName>
</protein>
<dbReference type="AlphaFoldDB" id="A0A9X2WCH2"/>
<evidence type="ECO:0000313" key="2">
    <source>
        <dbReference type="Proteomes" id="UP001147830"/>
    </source>
</evidence>
<keyword evidence="2" id="KW-1185">Reference proteome</keyword>
<organism evidence="1 2">
    <name type="scientific">Thalassolituus pacificus</name>
    <dbReference type="NCBI Taxonomy" id="2975440"/>
    <lineage>
        <taxon>Bacteria</taxon>
        <taxon>Pseudomonadati</taxon>
        <taxon>Pseudomonadota</taxon>
        <taxon>Gammaproteobacteria</taxon>
        <taxon>Oceanospirillales</taxon>
        <taxon>Oceanospirillaceae</taxon>
        <taxon>Thalassolituus</taxon>
    </lineage>
</organism>
<dbReference type="EMBL" id="JAOANI010000002">
    <property type="protein sequence ID" value="MCT7357610.1"/>
    <property type="molecule type" value="Genomic_DNA"/>
</dbReference>
<accession>A0A9X2WCH2</accession>
<proteinExistence type="predicted"/>
<name>A0A9X2WCH2_9GAMM</name>
<evidence type="ECO:0000313" key="1">
    <source>
        <dbReference type="EMBL" id="MCT7357610.1"/>
    </source>
</evidence>
<sequence length="289" mass="31732">MNILENMFPDSPSLKGVWHAIYLEPIIGSGERITVAVAAITSGSEFSVVQAIRSELLDCLYGMQAQNIQNMINWLVSSAREFIKSSGGLDGWRAPFEGVVCTDATLASDSSIDGILKQAIRFSASLSTLSLDADRDEDDQQPRKYTSRWATHIADELKLINPHLIPSLRYKISIGGSGIQTTFGFLNDKYVSNFSLLMPLNLSSSLTSVKAKILDLENLKKSPMLIRPERFELIVGVPSFTDPTLSDRSLANLRKNIELVIELAGQEEITVFSADNANKAAQRIHDSAA</sequence>